<evidence type="ECO:0000313" key="3">
    <source>
        <dbReference type="EMBL" id="KAJ8044258.1"/>
    </source>
</evidence>
<dbReference type="InterPro" id="IPR001370">
    <property type="entry name" value="BIR_rpt"/>
</dbReference>
<dbReference type="PANTHER" id="PTHR10044">
    <property type="entry name" value="INHIBITOR OF APOPTOSIS"/>
    <property type="match status" value="1"/>
</dbReference>
<organism evidence="3 4">
    <name type="scientific">Holothuria leucospilota</name>
    <name type="common">Black long sea cucumber</name>
    <name type="synonym">Mertensiothuria leucospilota</name>
    <dbReference type="NCBI Taxonomy" id="206669"/>
    <lineage>
        <taxon>Eukaryota</taxon>
        <taxon>Metazoa</taxon>
        <taxon>Echinodermata</taxon>
        <taxon>Eleutherozoa</taxon>
        <taxon>Echinozoa</taxon>
        <taxon>Holothuroidea</taxon>
        <taxon>Aspidochirotacea</taxon>
        <taxon>Aspidochirotida</taxon>
        <taxon>Holothuriidae</taxon>
        <taxon>Holothuria</taxon>
    </lineage>
</organism>
<dbReference type="PROSITE" id="PS51145">
    <property type="entry name" value="ZU5"/>
    <property type="match status" value="1"/>
</dbReference>
<evidence type="ECO:0000256" key="1">
    <source>
        <dbReference type="SAM" id="MobiDB-lite"/>
    </source>
</evidence>
<dbReference type="InterPro" id="IPR000906">
    <property type="entry name" value="ZU5_dom"/>
</dbReference>
<dbReference type="Proteomes" id="UP001152320">
    <property type="component" value="Chromosome 4"/>
</dbReference>
<evidence type="ECO:0000259" key="2">
    <source>
        <dbReference type="PROSITE" id="PS51145"/>
    </source>
</evidence>
<dbReference type="InterPro" id="IPR050784">
    <property type="entry name" value="IAP"/>
</dbReference>
<sequence length="1602" mass="184375">MIGSHETIFPPRDTFLPSFEGNQFIGLVIWLIFRLPTSKGISKMATKKLTHLHCIQHTRFTQQDGWLLHDLSLSSSGTFAVSGFNKDTRQTSIDVYSVRKCNSREAPKLIYSKKFGKYSTCFGLVNHFLRLVSFVNDNVLTCLGDKLELIYIAKDEILRSRKLNGEAKCLFVRENEIFIGFFPFNSKIISVYSVKSFHQIKTINLQEIRDGYKCTLWSVITDKIFVSESRDNEESRMLIFSEQNEKMVSELKKPINKQCYVTCATVCADLGVAVVVWGDEEYYVEGAQKQIAFYSLLCDNYSSFYSVEIELGVKRIAISDRGDRLIAKNHFSRELKLYDIADIFTYGNLKECLSSRLKEDDCEQLRDFFGLPIDLTIGSDAMAEDLLFVLEQRGFIAPSNTNTLATAFLELKINSSCVQLVDFYQRTRMTWMYGPNRNPIFHDKTGMWMMTEMGASATNSRQMGAVEGFQNGSVFTTEALISHGGGLLEIEDTDVTLVVPPNALEKSKSQCLIQMRIIPSGCGASTSFSSNSSVLVELLPNNLRFERPVEVTLPHCLQLKKDVEYKARILMSHHERDAQPSWKEVTGQQYVLEDKTCTIWLKRFCWLKYEIEDEIVEAKRIKLYAAAKPICAPDDIAEVVIGYHLDLPGAGEILRLNQRFIVEQRWPFVFMREGKHSLKVFLENVLSQTWNCSSPDENPKEIPFQNVASSIEYSCHFILEQETKSCTIPTCIFKASQNENDLRLHIRLKAEENHKQNVEFEETRQETSIQQQSSSTCKTESAVRSKLPVQIEQNEDGHDSSRNVTSIFQSIEICQNENKAHGQMPAEREYQLFPHRRILPLQHKSTELIRGILAHLDNKNFQSEYDPVDGAAVKELLLAEMDARETGTINHSAITQAFLAFKGKEEKRTVSEPTSPKHPEFHKENHRELSLFSWPTSHKQSPHELAEAGFCCFGKVGFEDAVTCFYCGISLCNWEPEDEPWEEHARHSPQCPWLLWQKGQRFINDVTKKYSNSDLQAVSPDDTIRRAYVRNPTYCDEITRRGTFTNWPITCRQNIHIMAQAGFFSSGIKDNVECFYCGVKVGNWELRYEPWEEHARNSPQCRWLVWQKGQRFIDDVTKKCTKDNPRVQNLASKETQQGAIMQRQSSNLCEVQDTDVRQKIPAKINKIGYNDTTTNRVLAHQLEEFITDARTIISNQFLESNQTSSDRILHFFLDGVMSNLSSFVRDKLVDHRPASSSYPEYCNRRNRVQTFLSWPPLYHQLSDALAEAGFFSLGIDRVACFHCGKTLVNWVAEAQPWKEHARHSPGCGWLLEYKGQGFIDEVTKEYSNSKDILDIKTILLDGSGNLLDVYEKYPNYCSESARRATFTTWPFSHRQRPLDLAQAGFISRGIEDHVECFYCGLILGNWEPQYDPWQEHARHSPRCLWLLKQKGQCFIDDVAKKYDALQNSHRPTIKDGHDKPSTESVFLLIFAKYHKYCFKGSRRESFSIWPVDYRQRLDTLAQAGFFSNDVGEQVTCFYCGETIVYWDPRNEPWEEHAQYSPTCKWLLHEKGQHFVDEVRKKYVMDAENINPPRPALRVDMTPMLSGERKIDETQNMPHSDQP</sequence>
<comment type="caution">
    <text evidence="3">The sequence shown here is derived from an EMBL/GenBank/DDBJ whole genome shotgun (WGS) entry which is preliminary data.</text>
</comment>
<feature type="domain" description="ZU5" evidence="2">
    <location>
        <begin position="475"/>
        <end position="613"/>
    </location>
</feature>
<dbReference type="Pfam" id="PF00653">
    <property type="entry name" value="BIR"/>
    <property type="match status" value="5"/>
</dbReference>
<dbReference type="PANTHER" id="PTHR10044:SF139">
    <property type="entry name" value="DEATH-ASSOCIATED INHIBITOR OF APOPTOSIS 2"/>
    <property type="match status" value="1"/>
</dbReference>
<dbReference type="Gene3D" id="1.10.1170.10">
    <property type="entry name" value="Inhibitor Of Apoptosis Protein (2mihbC-IAP-1), Chain A"/>
    <property type="match status" value="5"/>
</dbReference>
<keyword evidence="4" id="KW-1185">Reference proteome</keyword>
<feature type="region of interest" description="Disordered" evidence="1">
    <location>
        <begin position="757"/>
        <end position="781"/>
    </location>
</feature>
<dbReference type="Gene3D" id="2.60.220.30">
    <property type="match status" value="1"/>
</dbReference>
<evidence type="ECO:0000313" key="4">
    <source>
        <dbReference type="Proteomes" id="UP001152320"/>
    </source>
</evidence>
<feature type="compositionally biased region" description="Low complexity" evidence="1">
    <location>
        <begin position="766"/>
        <end position="776"/>
    </location>
</feature>
<proteinExistence type="predicted"/>
<dbReference type="GO" id="GO:0051726">
    <property type="term" value="P:regulation of cell cycle"/>
    <property type="evidence" value="ECO:0007669"/>
    <property type="project" value="TreeGrafter"/>
</dbReference>
<dbReference type="SUPFAM" id="SSF57924">
    <property type="entry name" value="Inhibitor of apoptosis (IAP) repeat"/>
    <property type="match status" value="5"/>
</dbReference>
<dbReference type="Pfam" id="PF00791">
    <property type="entry name" value="ZU5"/>
    <property type="match status" value="1"/>
</dbReference>
<protein>
    <submittedName>
        <fullName evidence="3">E3 ubiquitin-protein ligase XIAP</fullName>
    </submittedName>
</protein>
<dbReference type="SMART" id="SM00238">
    <property type="entry name" value="BIR"/>
    <property type="match status" value="5"/>
</dbReference>
<dbReference type="PROSITE" id="PS50143">
    <property type="entry name" value="BIR_REPEAT_2"/>
    <property type="match status" value="5"/>
</dbReference>
<gene>
    <name evidence="3" type="ORF">HOLleu_11668</name>
</gene>
<dbReference type="GO" id="GO:0005737">
    <property type="term" value="C:cytoplasm"/>
    <property type="evidence" value="ECO:0007669"/>
    <property type="project" value="TreeGrafter"/>
</dbReference>
<dbReference type="OrthoDB" id="5855668at2759"/>
<dbReference type="GO" id="GO:0005634">
    <property type="term" value="C:nucleus"/>
    <property type="evidence" value="ECO:0007669"/>
    <property type="project" value="TreeGrafter"/>
</dbReference>
<dbReference type="CDD" id="cd00022">
    <property type="entry name" value="BIR"/>
    <property type="match status" value="5"/>
</dbReference>
<reference evidence="3" key="1">
    <citation type="submission" date="2021-10" db="EMBL/GenBank/DDBJ databases">
        <title>Tropical sea cucumber genome reveals ecological adaptation and Cuvierian tubules defense mechanism.</title>
        <authorList>
            <person name="Chen T."/>
        </authorList>
    </citation>
    <scope>NUCLEOTIDE SEQUENCE</scope>
    <source>
        <strain evidence="3">Nanhai2018</strain>
        <tissue evidence="3">Muscle</tissue>
    </source>
</reference>
<name>A0A9Q1CGF0_HOLLE</name>
<dbReference type="EMBL" id="JAIZAY010000004">
    <property type="protein sequence ID" value="KAJ8044258.1"/>
    <property type="molecule type" value="Genomic_DNA"/>
</dbReference>
<accession>A0A9Q1CGF0</accession>